<protein>
    <submittedName>
        <fullName evidence="2">Uncharacterized protein</fullName>
    </submittedName>
</protein>
<sequence>MKKWMKLLIPLLLIVMLSSLNATSSSGASREQSERPVAAPETRQLTVYIEAIDTRADGVELAVDPIEWYTGKEAEEVFAKHEPDAGIDGPPDGYYIVNENETLEHIPVAKDAKVLMQIYDRTGNPADADIVWNEPVSLDKFKSLFRGAQVLDPRVFPYHLSIENGVVTQIVQQYVP</sequence>
<gene>
    <name evidence="2" type="ORF">FRY98_14980</name>
</gene>
<reference evidence="2 3" key="1">
    <citation type="submission" date="2019-08" db="EMBL/GenBank/DDBJ databases">
        <title>Genome sequencing of Paenibacillus faecis DSM 23593(T).</title>
        <authorList>
            <person name="Kook J.-K."/>
            <person name="Park S.-N."/>
            <person name="Lim Y.K."/>
        </authorList>
    </citation>
    <scope>NUCLEOTIDE SEQUENCE [LARGE SCALE GENOMIC DNA]</scope>
    <source>
        <strain evidence="2 3">DSM 23593</strain>
    </source>
</reference>
<dbReference type="AlphaFoldDB" id="A0A5D0CQK0"/>
<feature type="chain" id="PRO_5039335851" evidence="1">
    <location>
        <begin position="23"/>
        <end position="176"/>
    </location>
</feature>
<dbReference type="OrthoDB" id="2678247at2"/>
<dbReference type="Proteomes" id="UP000325218">
    <property type="component" value="Unassembled WGS sequence"/>
</dbReference>
<keyword evidence="1" id="KW-0732">Signal</keyword>
<feature type="signal peptide" evidence="1">
    <location>
        <begin position="1"/>
        <end position="22"/>
    </location>
</feature>
<keyword evidence="3" id="KW-1185">Reference proteome</keyword>
<name>A0A5D0CQK0_9BACL</name>
<proteinExistence type="predicted"/>
<dbReference type="RefSeq" id="WP_148453305.1">
    <property type="nucleotide sequence ID" value="NZ_VSDO01000003.1"/>
</dbReference>
<accession>A0A5D0CQK0</accession>
<dbReference type="EMBL" id="VSDO01000003">
    <property type="protein sequence ID" value="TYA12038.1"/>
    <property type="molecule type" value="Genomic_DNA"/>
</dbReference>
<evidence type="ECO:0000256" key="1">
    <source>
        <dbReference type="SAM" id="SignalP"/>
    </source>
</evidence>
<evidence type="ECO:0000313" key="3">
    <source>
        <dbReference type="Proteomes" id="UP000325218"/>
    </source>
</evidence>
<organism evidence="2 3">
    <name type="scientific">Paenibacillus faecis</name>
    <dbReference type="NCBI Taxonomy" id="862114"/>
    <lineage>
        <taxon>Bacteria</taxon>
        <taxon>Bacillati</taxon>
        <taxon>Bacillota</taxon>
        <taxon>Bacilli</taxon>
        <taxon>Bacillales</taxon>
        <taxon>Paenibacillaceae</taxon>
        <taxon>Paenibacillus</taxon>
    </lineage>
</organism>
<comment type="caution">
    <text evidence="2">The sequence shown here is derived from an EMBL/GenBank/DDBJ whole genome shotgun (WGS) entry which is preliminary data.</text>
</comment>
<evidence type="ECO:0000313" key="2">
    <source>
        <dbReference type="EMBL" id="TYA12038.1"/>
    </source>
</evidence>